<dbReference type="PROSITE" id="PS50943">
    <property type="entry name" value="HTH_CROC1"/>
    <property type="match status" value="1"/>
</dbReference>
<evidence type="ECO:0000313" key="2">
    <source>
        <dbReference type="Proteomes" id="UP000515275"/>
    </source>
</evidence>
<dbReference type="SMART" id="SM00530">
    <property type="entry name" value="HTH_XRE"/>
    <property type="match status" value="1"/>
</dbReference>
<dbReference type="CDD" id="cd00093">
    <property type="entry name" value="HTH_XRE"/>
    <property type="match status" value="1"/>
</dbReference>
<dbReference type="Gene3D" id="1.10.260.40">
    <property type="entry name" value="lambda repressor-like DNA-binding domains"/>
    <property type="match status" value="1"/>
</dbReference>
<dbReference type="Pfam" id="PF01381">
    <property type="entry name" value="HTH_3"/>
    <property type="match status" value="1"/>
</dbReference>
<dbReference type="AlphaFoldDB" id="A0A7G7YPE9"/>
<sequence>MKEVPENLGLRLRRARTARNITLDNLSQATGISASTLSRLETGSRKPTLELLLPLAQAFRLTLDDLVGAPQMGDPRIHPRPVRRNGMTIVPLSHIPGPQQAVKMIIPTDKSTPRLTRHEGYAWMYVLNGELRLIVGDHDSILLPGQAAKFDTRTAHWFGSTGRGPVEILSLLGLRRACNGRGVFDAATPRPNAGCITNHGATTVTNPIETAGINHGSLTHFESASNKATPKPEPIA</sequence>
<dbReference type="SUPFAM" id="SSF51182">
    <property type="entry name" value="RmlC-like cupins"/>
    <property type="match status" value="1"/>
</dbReference>
<dbReference type="InterPro" id="IPR001387">
    <property type="entry name" value="Cro/C1-type_HTH"/>
</dbReference>
<dbReference type="Proteomes" id="UP000515275">
    <property type="component" value="Chromosome"/>
</dbReference>
<dbReference type="Gene3D" id="2.60.120.10">
    <property type="entry name" value="Jelly Rolls"/>
    <property type="match status" value="1"/>
</dbReference>
<protein>
    <submittedName>
        <fullName evidence="1">Helix-turn-helix domain-containing protein</fullName>
    </submittedName>
</protein>
<proteinExistence type="predicted"/>
<dbReference type="PANTHER" id="PTHR46797:SF1">
    <property type="entry name" value="METHYLPHOSPHONATE SYNTHASE"/>
    <property type="match status" value="1"/>
</dbReference>
<evidence type="ECO:0000313" key="1">
    <source>
        <dbReference type="EMBL" id="QNH96369.1"/>
    </source>
</evidence>
<dbReference type="EMBL" id="CP046883">
    <property type="protein sequence ID" value="QNH96369.1"/>
    <property type="molecule type" value="Genomic_DNA"/>
</dbReference>
<dbReference type="KEGG" id="cans:GP473_06565"/>
<keyword evidence="2" id="KW-1185">Reference proteome</keyword>
<dbReference type="InterPro" id="IPR011051">
    <property type="entry name" value="RmlC_Cupin_sf"/>
</dbReference>
<gene>
    <name evidence="1" type="ORF">GP473_06565</name>
</gene>
<dbReference type="GO" id="GO:0003700">
    <property type="term" value="F:DNA-binding transcription factor activity"/>
    <property type="evidence" value="ECO:0007669"/>
    <property type="project" value="TreeGrafter"/>
</dbReference>
<organism evidence="1 2">
    <name type="scientific">Corynebacterium anserum</name>
    <dbReference type="NCBI Taxonomy" id="2684406"/>
    <lineage>
        <taxon>Bacteria</taxon>
        <taxon>Bacillati</taxon>
        <taxon>Actinomycetota</taxon>
        <taxon>Actinomycetes</taxon>
        <taxon>Mycobacteriales</taxon>
        <taxon>Corynebacteriaceae</taxon>
        <taxon>Corynebacterium</taxon>
    </lineage>
</organism>
<dbReference type="GO" id="GO:0003677">
    <property type="term" value="F:DNA binding"/>
    <property type="evidence" value="ECO:0007669"/>
    <property type="project" value="InterPro"/>
</dbReference>
<dbReference type="GO" id="GO:0005829">
    <property type="term" value="C:cytosol"/>
    <property type="evidence" value="ECO:0007669"/>
    <property type="project" value="TreeGrafter"/>
</dbReference>
<dbReference type="InterPro" id="IPR014710">
    <property type="entry name" value="RmlC-like_jellyroll"/>
</dbReference>
<name>A0A7G7YPE9_9CORY</name>
<accession>A0A7G7YPE9</accession>
<dbReference type="CDD" id="cd02209">
    <property type="entry name" value="cupin_XRE_C"/>
    <property type="match status" value="1"/>
</dbReference>
<reference evidence="1 2" key="1">
    <citation type="submission" date="2019-12" db="EMBL/GenBank/DDBJ databases">
        <title>Corynebacterium sp. nov., isolated from feces of the Anser Albifrons in China.</title>
        <authorList>
            <person name="Liu Q."/>
        </authorList>
    </citation>
    <scope>NUCLEOTIDE SEQUENCE [LARGE SCALE GENOMIC DNA]</scope>
    <source>
        <strain evidence="1 2">23H37-10</strain>
    </source>
</reference>
<dbReference type="PANTHER" id="PTHR46797">
    <property type="entry name" value="HTH-TYPE TRANSCRIPTIONAL REGULATOR"/>
    <property type="match status" value="1"/>
</dbReference>
<dbReference type="InterPro" id="IPR010982">
    <property type="entry name" value="Lambda_DNA-bd_dom_sf"/>
</dbReference>
<dbReference type="Pfam" id="PF07883">
    <property type="entry name" value="Cupin_2"/>
    <property type="match status" value="1"/>
</dbReference>
<dbReference type="SUPFAM" id="SSF47413">
    <property type="entry name" value="lambda repressor-like DNA-binding domains"/>
    <property type="match status" value="1"/>
</dbReference>
<dbReference type="InterPro" id="IPR050807">
    <property type="entry name" value="TransReg_Diox_bact_type"/>
</dbReference>
<dbReference type="InterPro" id="IPR013096">
    <property type="entry name" value="Cupin_2"/>
</dbReference>